<evidence type="ECO:0000313" key="2">
    <source>
        <dbReference type="Proteomes" id="UP000736787"/>
    </source>
</evidence>
<protein>
    <submittedName>
        <fullName evidence="1">Uncharacterized protein</fullName>
    </submittedName>
</protein>
<accession>A0A8T1LTU1</accession>
<evidence type="ECO:0000313" key="1">
    <source>
        <dbReference type="EMBL" id="KAG2947540.1"/>
    </source>
</evidence>
<dbReference type="AlphaFoldDB" id="A0A8T1LTU1"/>
<gene>
    <name evidence="1" type="ORF">PC117_g6742</name>
</gene>
<dbReference type="EMBL" id="RCMK01000130">
    <property type="protein sequence ID" value="KAG2947540.1"/>
    <property type="molecule type" value="Genomic_DNA"/>
</dbReference>
<reference evidence="1" key="1">
    <citation type="submission" date="2018-10" db="EMBL/GenBank/DDBJ databases">
        <title>Effector identification in a new, highly contiguous assembly of the strawberry crown rot pathogen Phytophthora cactorum.</title>
        <authorList>
            <person name="Armitage A.D."/>
            <person name="Nellist C.F."/>
            <person name="Bates H."/>
            <person name="Vickerstaff R.J."/>
            <person name="Harrison R.J."/>
        </authorList>
    </citation>
    <scope>NUCLEOTIDE SEQUENCE</scope>
    <source>
        <strain evidence="1">4040</strain>
    </source>
</reference>
<comment type="caution">
    <text evidence="1">The sequence shown here is derived from an EMBL/GenBank/DDBJ whole genome shotgun (WGS) entry which is preliminary data.</text>
</comment>
<name>A0A8T1LTU1_9STRA</name>
<sequence>MATISGLRIDAFAERVTTTSVIFPVVDEPSGHS</sequence>
<proteinExistence type="predicted"/>
<dbReference type="Proteomes" id="UP000736787">
    <property type="component" value="Unassembled WGS sequence"/>
</dbReference>
<organism evidence="1 2">
    <name type="scientific">Phytophthora cactorum</name>
    <dbReference type="NCBI Taxonomy" id="29920"/>
    <lineage>
        <taxon>Eukaryota</taxon>
        <taxon>Sar</taxon>
        <taxon>Stramenopiles</taxon>
        <taxon>Oomycota</taxon>
        <taxon>Peronosporomycetes</taxon>
        <taxon>Peronosporales</taxon>
        <taxon>Peronosporaceae</taxon>
        <taxon>Phytophthora</taxon>
    </lineage>
</organism>